<dbReference type="Pfam" id="PF13408">
    <property type="entry name" value="Zn_ribbon_recom"/>
    <property type="match status" value="1"/>
</dbReference>
<comment type="caution">
    <text evidence="5">The sequence shown here is derived from an EMBL/GenBank/DDBJ whole genome shotgun (WGS) entry which is preliminary data.</text>
</comment>
<organism evidence="5 6">
    <name type="scientific">Bacillus wiedmannii</name>
    <dbReference type="NCBI Taxonomy" id="1890302"/>
    <lineage>
        <taxon>Bacteria</taxon>
        <taxon>Bacillati</taxon>
        <taxon>Bacillota</taxon>
        <taxon>Bacilli</taxon>
        <taxon>Bacillales</taxon>
        <taxon>Bacillaceae</taxon>
        <taxon>Bacillus</taxon>
        <taxon>Bacillus cereus group</taxon>
    </lineage>
</organism>
<dbReference type="InterPro" id="IPR036162">
    <property type="entry name" value="Resolvase-like_N_sf"/>
</dbReference>
<evidence type="ECO:0000313" key="5">
    <source>
        <dbReference type="EMBL" id="PEJ09100.1"/>
    </source>
</evidence>
<keyword evidence="1" id="KW-0229">DNA integration</keyword>
<dbReference type="InterPro" id="IPR025827">
    <property type="entry name" value="Zn_ribbon_recom_dom"/>
</dbReference>
<feature type="active site" description="O-(5'-phospho-DNA)-serine intermediate" evidence="4">
    <location>
        <position position="11"/>
    </location>
</feature>
<dbReference type="GO" id="GO:0000150">
    <property type="term" value="F:DNA strand exchange activity"/>
    <property type="evidence" value="ECO:0007669"/>
    <property type="project" value="InterPro"/>
</dbReference>
<evidence type="ECO:0000256" key="3">
    <source>
        <dbReference type="ARBA" id="ARBA00023172"/>
    </source>
</evidence>
<dbReference type="Pfam" id="PF07508">
    <property type="entry name" value="Recombinase"/>
    <property type="match status" value="1"/>
</dbReference>
<dbReference type="AlphaFoldDB" id="A0A2A7W243"/>
<dbReference type="GO" id="GO:0003677">
    <property type="term" value="F:DNA binding"/>
    <property type="evidence" value="ECO:0007669"/>
    <property type="project" value="UniProtKB-KW"/>
</dbReference>
<protein>
    <submittedName>
        <fullName evidence="5">Resolvase</fullName>
    </submittedName>
</protein>
<dbReference type="PANTHER" id="PTHR30461:SF23">
    <property type="entry name" value="DNA RECOMBINASE-RELATED"/>
    <property type="match status" value="1"/>
</dbReference>
<dbReference type="Gene3D" id="3.90.1750.20">
    <property type="entry name" value="Putative Large Serine Recombinase, Chain B, Domain 2"/>
    <property type="match status" value="1"/>
</dbReference>
<dbReference type="CDD" id="cd00338">
    <property type="entry name" value="Ser_Recombinase"/>
    <property type="match status" value="1"/>
</dbReference>
<gene>
    <name evidence="5" type="ORF">CN684_07560</name>
</gene>
<dbReference type="PROSITE" id="PS51736">
    <property type="entry name" value="RECOMBINASES_3"/>
    <property type="match status" value="1"/>
</dbReference>
<name>A0A2A7W243_9BACI</name>
<dbReference type="SMART" id="SM00857">
    <property type="entry name" value="Resolvase"/>
    <property type="match status" value="1"/>
</dbReference>
<dbReference type="Pfam" id="PF00239">
    <property type="entry name" value="Resolvase"/>
    <property type="match status" value="1"/>
</dbReference>
<accession>A0A2A7W243</accession>
<dbReference type="InterPro" id="IPR006118">
    <property type="entry name" value="Recombinase_CS"/>
</dbReference>
<keyword evidence="2" id="KW-0238">DNA-binding</keyword>
<dbReference type="RefSeq" id="WP_098093934.1">
    <property type="nucleotide sequence ID" value="NZ_NUEL01000011.1"/>
</dbReference>
<dbReference type="SUPFAM" id="SSF53041">
    <property type="entry name" value="Resolvase-like"/>
    <property type="match status" value="1"/>
</dbReference>
<reference evidence="5 6" key="1">
    <citation type="submission" date="2017-09" db="EMBL/GenBank/DDBJ databases">
        <title>Large-scale bioinformatics analysis of Bacillus genomes uncovers conserved roles of natural products in bacterial physiology.</title>
        <authorList>
            <consortium name="Agbiome Team Llc"/>
            <person name="Bleich R.M."/>
            <person name="Grubbs K.J."/>
            <person name="Santa Maria K.C."/>
            <person name="Allen S.E."/>
            <person name="Farag S."/>
            <person name="Shank E.A."/>
            <person name="Bowers A."/>
        </authorList>
    </citation>
    <scope>NUCLEOTIDE SEQUENCE [LARGE SCALE GENOMIC DNA]</scope>
    <source>
        <strain evidence="5 6">AFS004017</strain>
    </source>
</reference>
<sequence length="536" mass="61756">MIKAVIYARVSTAEQAEEGYSIDAQLDIVKQKCDQEGREVIDQYIDRGISGKAMKNRPDLQRLLRDAKENKFQEIWVWKTNRLARNHLDLLKIVDELDKNNVGFKSCSEAFDTATPAGKLLMNVLASIGEFERESIVENVKMGMKQRAREGKWNGGIVLGYNSVRINEIENKTRLEIEEKEAFIVKEIFNLYVKGRGLKAITNLVNKLGYRTKKENFFTPIAIRTILLNPIYIGKIRYNLRENWSEKRRKGINKNPIYVAGNHEPIISLDLWNKVQELYRRKSQRPKRVFDGIFPLTGLVKCPMCGAPMVAGRVKKQLKDGSIKIIRYYHCGVWRNKGTAACRSNGIRADKIEKLVFERINKVVMNGKILKDTVSKLNLNTKNKIKPLEEELNMTNKNIRNLENRKNKVFDLYEEGIIAKEVLTSRIGHILNEMDTNFTNKNRIEKELQQNTSNPIPMDKVKNLFIKFHHLIGAAEPSKQKLILQLIITKITINNNRELDSIVLHMNEQIEKYIIGTEEDGTSQQVPSSFAFTIII</sequence>
<dbReference type="InterPro" id="IPR050639">
    <property type="entry name" value="SSR_resolvase"/>
</dbReference>
<dbReference type="InterPro" id="IPR006119">
    <property type="entry name" value="Resolv_N"/>
</dbReference>
<dbReference type="EMBL" id="NUEL01000011">
    <property type="protein sequence ID" value="PEJ09100.1"/>
    <property type="molecule type" value="Genomic_DNA"/>
</dbReference>
<dbReference type="PANTHER" id="PTHR30461">
    <property type="entry name" value="DNA-INVERTASE FROM LAMBDOID PROPHAGE"/>
    <property type="match status" value="1"/>
</dbReference>
<dbReference type="PROSITE" id="PS00397">
    <property type="entry name" value="RECOMBINASES_1"/>
    <property type="match status" value="1"/>
</dbReference>
<dbReference type="InterPro" id="IPR011109">
    <property type="entry name" value="DNA_bind_recombinase_dom"/>
</dbReference>
<evidence type="ECO:0000313" key="6">
    <source>
        <dbReference type="Proteomes" id="UP000220045"/>
    </source>
</evidence>
<dbReference type="Proteomes" id="UP000220045">
    <property type="component" value="Unassembled WGS sequence"/>
</dbReference>
<proteinExistence type="predicted"/>
<evidence type="ECO:0000256" key="1">
    <source>
        <dbReference type="ARBA" id="ARBA00022908"/>
    </source>
</evidence>
<dbReference type="GO" id="GO:0015074">
    <property type="term" value="P:DNA integration"/>
    <property type="evidence" value="ECO:0007669"/>
    <property type="project" value="UniProtKB-KW"/>
</dbReference>
<keyword evidence="3" id="KW-0233">DNA recombination</keyword>
<dbReference type="InterPro" id="IPR038109">
    <property type="entry name" value="DNA_bind_recomb_sf"/>
</dbReference>
<evidence type="ECO:0000256" key="2">
    <source>
        <dbReference type="ARBA" id="ARBA00023125"/>
    </source>
</evidence>
<dbReference type="PROSITE" id="PS51737">
    <property type="entry name" value="RECOMBINASE_DNA_BIND"/>
    <property type="match status" value="1"/>
</dbReference>
<dbReference type="Gene3D" id="3.40.50.1390">
    <property type="entry name" value="Resolvase, N-terminal catalytic domain"/>
    <property type="match status" value="1"/>
</dbReference>
<evidence type="ECO:0000256" key="4">
    <source>
        <dbReference type="PIRSR" id="PIRSR606118-50"/>
    </source>
</evidence>